<accession>A0A511ZHU5</accession>
<gene>
    <name evidence="1" type="ORF">OSO01_17400</name>
</gene>
<keyword evidence="2" id="KW-1185">Reference proteome</keyword>
<protein>
    <submittedName>
        <fullName evidence="1">Uncharacterized protein</fullName>
    </submittedName>
</protein>
<comment type="caution">
    <text evidence="1">The sequence shown here is derived from an EMBL/GenBank/DDBJ whole genome shotgun (WGS) entry which is preliminary data.</text>
</comment>
<proteinExistence type="predicted"/>
<reference evidence="1 2" key="1">
    <citation type="submission" date="2019-07" db="EMBL/GenBank/DDBJ databases">
        <title>Whole genome shotgun sequence of Oceanobacillus sojae NBRC 105379.</title>
        <authorList>
            <person name="Hosoyama A."/>
            <person name="Uohara A."/>
            <person name="Ohji S."/>
            <person name="Ichikawa N."/>
        </authorList>
    </citation>
    <scope>NUCLEOTIDE SEQUENCE [LARGE SCALE GENOMIC DNA]</scope>
    <source>
        <strain evidence="1 2">NBRC 105379</strain>
    </source>
</reference>
<sequence length="48" mass="5356">MCSEFGSFSMGERGYYDQGGLGKYIIADTREVFAFAEDIPFHHGTFAV</sequence>
<evidence type="ECO:0000313" key="2">
    <source>
        <dbReference type="Proteomes" id="UP000321558"/>
    </source>
</evidence>
<dbReference type="Proteomes" id="UP000321558">
    <property type="component" value="Unassembled WGS sequence"/>
</dbReference>
<dbReference type="EMBL" id="BJYM01000006">
    <property type="protein sequence ID" value="GEN87001.1"/>
    <property type="molecule type" value="Genomic_DNA"/>
</dbReference>
<organism evidence="1 2">
    <name type="scientific">Oceanobacillus sojae</name>
    <dbReference type="NCBI Taxonomy" id="582851"/>
    <lineage>
        <taxon>Bacteria</taxon>
        <taxon>Bacillati</taxon>
        <taxon>Bacillota</taxon>
        <taxon>Bacilli</taxon>
        <taxon>Bacillales</taxon>
        <taxon>Bacillaceae</taxon>
        <taxon>Oceanobacillus</taxon>
    </lineage>
</organism>
<dbReference type="AlphaFoldDB" id="A0A511ZHU5"/>
<name>A0A511ZHU5_9BACI</name>
<evidence type="ECO:0000313" key="1">
    <source>
        <dbReference type="EMBL" id="GEN87001.1"/>
    </source>
</evidence>